<dbReference type="InterPro" id="IPR050808">
    <property type="entry name" value="Phage_Integrase"/>
</dbReference>
<evidence type="ECO:0000256" key="3">
    <source>
        <dbReference type="ARBA" id="ARBA00023125"/>
    </source>
</evidence>
<dbReference type="Pfam" id="PF13356">
    <property type="entry name" value="Arm-DNA-bind_3"/>
    <property type="match status" value="1"/>
</dbReference>
<reference evidence="6 7" key="1">
    <citation type="submission" date="2018-05" db="EMBL/GenBank/DDBJ databases">
        <title>Draft Genome Sequences for a Diverse set of 7 Haemophilus Species.</title>
        <authorList>
            <person name="Nichols M."/>
            <person name="Topaz N."/>
            <person name="Wang X."/>
            <person name="Wang X."/>
            <person name="Boxrud D."/>
        </authorList>
    </citation>
    <scope>NUCLEOTIDE SEQUENCE [LARGE SCALE GENOMIC DNA]</scope>
    <source>
        <strain evidence="6 7">C2010039593</strain>
    </source>
</reference>
<dbReference type="Proteomes" id="UP000253999">
    <property type="component" value="Unassembled WGS sequence"/>
</dbReference>
<dbReference type="Gene3D" id="1.10.443.10">
    <property type="entry name" value="Intergrase catalytic core"/>
    <property type="match status" value="1"/>
</dbReference>
<feature type="domain" description="Tyr recombinase" evidence="5">
    <location>
        <begin position="208"/>
        <end position="392"/>
    </location>
</feature>
<evidence type="ECO:0000259" key="5">
    <source>
        <dbReference type="PROSITE" id="PS51898"/>
    </source>
</evidence>
<dbReference type="GO" id="GO:0006310">
    <property type="term" value="P:DNA recombination"/>
    <property type="evidence" value="ECO:0007669"/>
    <property type="project" value="UniProtKB-KW"/>
</dbReference>
<evidence type="ECO:0000256" key="2">
    <source>
        <dbReference type="ARBA" id="ARBA00022908"/>
    </source>
</evidence>
<dbReference type="Pfam" id="PF22022">
    <property type="entry name" value="Phage_int_M"/>
    <property type="match status" value="1"/>
</dbReference>
<dbReference type="Gene3D" id="1.10.150.130">
    <property type="match status" value="1"/>
</dbReference>
<proteinExistence type="inferred from homology"/>
<dbReference type="InterPro" id="IPR053876">
    <property type="entry name" value="Phage_int_M"/>
</dbReference>
<evidence type="ECO:0000313" key="6">
    <source>
        <dbReference type="EMBL" id="RDE99484.1"/>
    </source>
</evidence>
<dbReference type="InterPro" id="IPR002104">
    <property type="entry name" value="Integrase_catalytic"/>
</dbReference>
<accession>A0A369Z7R1</accession>
<keyword evidence="3" id="KW-0238">DNA-binding</keyword>
<dbReference type="InterPro" id="IPR010998">
    <property type="entry name" value="Integrase_recombinase_N"/>
</dbReference>
<evidence type="ECO:0000256" key="4">
    <source>
        <dbReference type="ARBA" id="ARBA00023172"/>
    </source>
</evidence>
<organism evidence="6 7">
    <name type="scientific">Haemophilus parahaemolyticus</name>
    <dbReference type="NCBI Taxonomy" id="735"/>
    <lineage>
        <taxon>Bacteria</taxon>
        <taxon>Pseudomonadati</taxon>
        <taxon>Pseudomonadota</taxon>
        <taxon>Gammaproteobacteria</taxon>
        <taxon>Pasteurellales</taxon>
        <taxon>Pasteurellaceae</taxon>
        <taxon>Haemophilus</taxon>
    </lineage>
</organism>
<dbReference type="Gene3D" id="3.30.160.390">
    <property type="entry name" value="Integrase, DNA-binding domain"/>
    <property type="match status" value="1"/>
</dbReference>
<dbReference type="GO" id="GO:0015074">
    <property type="term" value="P:DNA integration"/>
    <property type="evidence" value="ECO:0007669"/>
    <property type="project" value="UniProtKB-KW"/>
</dbReference>
<keyword evidence="2" id="KW-0229">DNA integration</keyword>
<evidence type="ECO:0000256" key="1">
    <source>
        <dbReference type="ARBA" id="ARBA00008857"/>
    </source>
</evidence>
<sequence length="416" mass="47790">MRVVKPLTAGKIEATKFNGSMVKLYDGGGLLLIVGKHTKTWHFSYKKPFTKKETTFKIGEYPYLSLTDARRLREEFKTDLALDIDPQEKRKAKAAELVAKEDNTFGNIYQKWKEVKKHKVKVVTMRSYESMYVARVKQHFENMPIEDITIPLVLEKLQVMEAEQQSKHIVRVMNFMQQVAAFATIIGVMKYNPLSDLGKVPLHYADTEHRLTIPPKELPDLMIALFEGQSLIMAKFAFMWQLLTMVRPGEAIAAEWEEINLEKREWAIPAEKMKGKRSKGRGHIVPLSDQAVRLLQEVHRFSGRTAFVFPSVRYKREDAQPLTKATTLRVIYEIGYKDKLTAHGLRSIASTYLNDEGESGDVIEACLAHTVGNPVRNAYNRSTFLDLRRPVMQKWADYVTSCIEGDFIQRLYKGNL</sequence>
<dbReference type="GO" id="GO:0003677">
    <property type="term" value="F:DNA binding"/>
    <property type="evidence" value="ECO:0007669"/>
    <property type="project" value="UniProtKB-KW"/>
</dbReference>
<dbReference type="AlphaFoldDB" id="A0A369Z7R1"/>
<dbReference type="Pfam" id="PF00589">
    <property type="entry name" value="Phage_integrase"/>
    <property type="match status" value="1"/>
</dbReference>
<comment type="caution">
    <text evidence="6">The sequence shown here is derived from an EMBL/GenBank/DDBJ whole genome shotgun (WGS) entry which is preliminary data.</text>
</comment>
<dbReference type="PANTHER" id="PTHR30629:SF6">
    <property type="entry name" value="PROPHAGE INTEGRASE INTA-RELATED"/>
    <property type="match status" value="1"/>
</dbReference>
<dbReference type="InterPro" id="IPR011010">
    <property type="entry name" value="DNA_brk_join_enz"/>
</dbReference>
<dbReference type="SUPFAM" id="SSF56349">
    <property type="entry name" value="DNA breaking-rejoining enzymes"/>
    <property type="match status" value="1"/>
</dbReference>
<protein>
    <submittedName>
        <fullName evidence="6">DUF4102 domain-containing protein</fullName>
    </submittedName>
</protein>
<keyword evidence="4" id="KW-0233">DNA recombination</keyword>
<dbReference type="EMBL" id="QEQD01000019">
    <property type="protein sequence ID" value="RDE99484.1"/>
    <property type="molecule type" value="Genomic_DNA"/>
</dbReference>
<gene>
    <name evidence="6" type="ORF">DPV98_10815</name>
</gene>
<name>A0A369Z7R1_HAEPH</name>
<dbReference type="CDD" id="cd00801">
    <property type="entry name" value="INT_P4_C"/>
    <property type="match status" value="1"/>
</dbReference>
<evidence type="ECO:0000313" key="7">
    <source>
        <dbReference type="Proteomes" id="UP000253999"/>
    </source>
</evidence>
<dbReference type="PANTHER" id="PTHR30629">
    <property type="entry name" value="PROPHAGE INTEGRASE"/>
    <property type="match status" value="1"/>
</dbReference>
<dbReference type="PROSITE" id="PS51898">
    <property type="entry name" value="TYR_RECOMBINASE"/>
    <property type="match status" value="1"/>
</dbReference>
<dbReference type="InterPro" id="IPR038488">
    <property type="entry name" value="Integrase_DNA-bd_sf"/>
</dbReference>
<comment type="similarity">
    <text evidence="1">Belongs to the 'phage' integrase family.</text>
</comment>
<dbReference type="InterPro" id="IPR013762">
    <property type="entry name" value="Integrase-like_cat_sf"/>
</dbReference>
<dbReference type="RefSeq" id="WP_111313745.1">
    <property type="nucleotide sequence ID" value="NZ_QEQD01000019.1"/>
</dbReference>
<dbReference type="InterPro" id="IPR025166">
    <property type="entry name" value="Integrase_DNA_bind_dom"/>
</dbReference>